<gene>
    <name evidence="1" type="ORF">H6G97_46160</name>
</gene>
<proteinExistence type="predicted"/>
<dbReference type="EMBL" id="JACJSI010000427">
    <property type="protein sequence ID" value="MBD2536286.1"/>
    <property type="molecule type" value="Genomic_DNA"/>
</dbReference>
<sequence>MGEAKRRKARDPNYGKQRVDLSKQKEQIEMMFAISLSSLGFMHTLNSNISEILEMAETLYKEIPLEELELQEGSFFDSVPMQLRGEITEKTLKIVALFVTVRQNPPLGYSQESWLQKIQSFFDSQEAIMSALHNANPIRKQVTEYLLT</sequence>
<comment type="caution">
    <text evidence="1">The sequence shown here is derived from an EMBL/GenBank/DDBJ whole genome shotgun (WGS) entry which is preliminary data.</text>
</comment>
<organism evidence="1 2">
    <name type="scientific">Nostoc flagelliforme FACHB-838</name>
    <dbReference type="NCBI Taxonomy" id="2692904"/>
    <lineage>
        <taxon>Bacteria</taxon>
        <taxon>Bacillati</taxon>
        <taxon>Cyanobacteriota</taxon>
        <taxon>Cyanophyceae</taxon>
        <taxon>Nostocales</taxon>
        <taxon>Nostocaceae</taxon>
        <taxon>Nostoc</taxon>
    </lineage>
</organism>
<accession>A0ABR8E3X4</accession>
<reference evidence="1 2" key="1">
    <citation type="journal article" date="2020" name="ISME J.">
        <title>Comparative genomics reveals insights into cyanobacterial evolution and habitat adaptation.</title>
        <authorList>
            <person name="Chen M.Y."/>
            <person name="Teng W.K."/>
            <person name="Zhao L."/>
            <person name="Hu C.X."/>
            <person name="Zhou Y.K."/>
            <person name="Han B.P."/>
            <person name="Song L.R."/>
            <person name="Shu W.S."/>
        </authorList>
    </citation>
    <scope>NUCLEOTIDE SEQUENCE [LARGE SCALE GENOMIC DNA]</scope>
    <source>
        <strain evidence="1 2">FACHB-838</strain>
    </source>
</reference>
<name>A0ABR8E3X4_9NOSO</name>
<evidence type="ECO:0000313" key="2">
    <source>
        <dbReference type="Proteomes" id="UP000623440"/>
    </source>
</evidence>
<evidence type="ECO:0000313" key="1">
    <source>
        <dbReference type="EMBL" id="MBD2536286.1"/>
    </source>
</evidence>
<dbReference type="Proteomes" id="UP000623440">
    <property type="component" value="Unassembled WGS sequence"/>
</dbReference>
<keyword evidence="2" id="KW-1185">Reference proteome</keyword>
<dbReference type="RefSeq" id="WP_190947024.1">
    <property type="nucleotide sequence ID" value="NZ_JACJSI010000427.1"/>
</dbReference>
<protein>
    <submittedName>
        <fullName evidence="1">Uncharacterized protein</fullName>
    </submittedName>
</protein>